<dbReference type="PANTHER" id="PTHR30093:SF2">
    <property type="entry name" value="TYPE II SECRETION SYSTEM PROTEIN H"/>
    <property type="match status" value="1"/>
</dbReference>
<dbReference type="Pfam" id="PF07596">
    <property type="entry name" value="SBP_bac_10"/>
    <property type="match status" value="1"/>
</dbReference>
<gene>
    <name evidence="3" type="ORF">SAMN05421753_12076</name>
</gene>
<keyword evidence="1" id="KW-1133">Transmembrane helix</keyword>
<feature type="domain" description="DUF1559" evidence="2">
    <location>
        <begin position="37"/>
        <end position="290"/>
    </location>
</feature>
<dbReference type="STRING" id="1576369.SAMN05421753_12076"/>
<dbReference type="PROSITE" id="PS00409">
    <property type="entry name" value="PROKAR_NTER_METHYL"/>
    <property type="match status" value="1"/>
</dbReference>
<dbReference type="SUPFAM" id="SSF54523">
    <property type="entry name" value="Pili subunits"/>
    <property type="match status" value="1"/>
</dbReference>
<dbReference type="Pfam" id="PF07963">
    <property type="entry name" value="N_methyl"/>
    <property type="match status" value="1"/>
</dbReference>
<sequence length="292" mass="30687">MTPACGSGRKRGFTLIELLVVIAIIAILIALLLPAVQQAREAARRSQCKNNLKQMGLALHNYHDVYNLFPPGGTSAGWGMSFFVGMLPYVDQANVYNKLDFSVNPASSIGPGFVQSATCRNLQALNNVLPVVYICPSSVVPKAISLNSTQQLLPSYVGIAGNDTYQFGSNAVTSTGNALYGVISATGVLMASNSPGGGAVNIASILDGSSNQIFIGEESAYGTSTTSNAVEIRTSRIYSGWMGANWSDRLMNLTTVRYPINTKDSTLAGIQANGNSGNNVGLNSQHTGGHMG</sequence>
<dbReference type="NCBIfam" id="TIGR02532">
    <property type="entry name" value="IV_pilin_GFxxxE"/>
    <property type="match status" value="1"/>
</dbReference>
<evidence type="ECO:0000259" key="2">
    <source>
        <dbReference type="Pfam" id="PF07596"/>
    </source>
</evidence>
<dbReference type="RefSeq" id="WP_092055753.1">
    <property type="nucleotide sequence ID" value="NZ_FOQD01000020.1"/>
</dbReference>
<evidence type="ECO:0000313" key="3">
    <source>
        <dbReference type="EMBL" id="SFJ43611.1"/>
    </source>
</evidence>
<dbReference type="PANTHER" id="PTHR30093">
    <property type="entry name" value="GENERAL SECRETION PATHWAY PROTEIN G"/>
    <property type="match status" value="1"/>
</dbReference>
<dbReference type="EMBL" id="FOQD01000020">
    <property type="protein sequence ID" value="SFJ43611.1"/>
    <property type="molecule type" value="Genomic_DNA"/>
</dbReference>
<keyword evidence="4" id="KW-1185">Reference proteome</keyword>
<evidence type="ECO:0000256" key="1">
    <source>
        <dbReference type="SAM" id="Phobius"/>
    </source>
</evidence>
<feature type="transmembrane region" description="Helical" evidence="1">
    <location>
        <begin position="12"/>
        <end position="36"/>
    </location>
</feature>
<accession>A0A1I3RE37</accession>
<dbReference type="InterPro" id="IPR011453">
    <property type="entry name" value="DUF1559"/>
</dbReference>
<dbReference type="InterPro" id="IPR012902">
    <property type="entry name" value="N_methyl_site"/>
</dbReference>
<dbReference type="OrthoDB" id="280382at2"/>
<protein>
    <submittedName>
        <fullName evidence="3">Prepilin-type N-terminal cleavage/methylation domain-containing protein</fullName>
    </submittedName>
</protein>
<dbReference type="Proteomes" id="UP000199518">
    <property type="component" value="Unassembled WGS sequence"/>
</dbReference>
<keyword evidence="1" id="KW-0812">Transmembrane</keyword>
<organism evidence="3 4">
    <name type="scientific">Planctomicrobium piriforme</name>
    <dbReference type="NCBI Taxonomy" id="1576369"/>
    <lineage>
        <taxon>Bacteria</taxon>
        <taxon>Pseudomonadati</taxon>
        <taxon>Planctomycetota</taxon>
        <taxon>Planctomycetia</taxon>
        <taxon>Planctomycetales</taxon>
        <taxon>Planctomycetaceae</taxon>
        <taxon>Planctomicrobium</taxon>
    </lineage>
</organism>
<reference evidence="4" key="1">
    <citation type="submission" date="2016-10" db="EMBL/GenBank/DDBJ databases">
        <authorList>
            <person name="Varghese N."/>
            <person name="Submissions S."/>
        </authorList>
    </citation>
    <scope>NUCLEOTIDE SEQUENCE [LARGE SCALE GENOMIC DNA]</scope>
    <source>
        <strain evidence="4">DSM 26348</strain>
    </source>
</reference>
<dbReference type="InterPro" id="IPR045584">
    <property type="entry name" value="Pilin-like"/>
</dbReference>
<name>A0A1I3RE37_9PLAN</name>
<dbReference type="Gene3D" id="3.30.700.10">
    <property type="entry name" value="Glycoprotein, Type 4 Pilin"/>
    <property type="match status" value="1"/>
</dbReference>
<proteinExistence type="predicted"/>
<keyword evidence="1" id="KW-0472">Membrane</keyword>
<dbReference type="AlphaFoldDB" id="A0A1I3RE37"/>
<evidence type="ECO:0000313" key="4">
    <source>
        <dbReference type="Proteomes" id="UP000199518"/>
    </source>
</evidence>